<keyword evidence="2" id="KW-1185">Reference proteome</keyword>
<gene>
    <name evidence="1" type="ORF">M421DRAFT_7922</name>
</gene>
<proteinExistence type="predicted"/>
<dbReference type="AlphaFoldDB" id="A0A6A5RIM9"/>
<organism evidence="1 2">
    <name type="scientific">Didymella exigua CBS 183.55</name>
    <dbReference type="NCBI Taxonomy" id="1150837"/>
    <lineage>
        <taxon>Eukaryota</taxon>
        <taxon>Fungi</taxon>
        <taxon>Dikarya</taxon>
        <taxon>Ascomycota</taxon>
        <taxon>Pezizomycotina</taxon>
        <taxon>Dothideomycetes</taxon>
        <taxon>Pleosporomycetidae</taxon>
        <taxon>Pleosporales</taxon>
        <taxon>Pleosporineae</taxon>
        <taxon>Didymellaceae</taxon>
        <taxon>Didymella</taxon>
    </lineage>
</organism>
<protein>
    <submittedName>
        <fullName evidence="1">Uncharacterized protein</fullName>
    </submittedName>
</protein>
<dbReference type="GeneID" id="54355129"/>
<dbReference type="EMBL" id="ML978984">
    <property type="protein sequence ID" value="KAF1925447.1"/>
    <property type="molecule type" value="Genomic_DNA"/>
</dbReference>
<evidence type="ECO:0000313" key="1">
    <source>
        <dbReference type="EMBL" id="KAF1925447.1"/>
    </source>
</evidence>
<dbReference type="Proteomes" id="UP000800082">
    <property type="component" value="Unassembled WGS sequence"/>
</dbReference>
<dbReference type="RefSeq" id="XP_033445699.1">
    <property type="nucleotide sequence ID" value="XM_033597462.1"/>
</dbReference>
<accession>A0A6A5RIM9</accession>
<dbReference type="OrthoDB" id="5275938at2759"/>
<reference evidence="1" key="1">
    <citation type="journal article" date="2020" name="Stud. Mycol.">
        <title>101 Dothideomycetes genomes: a test case for predicting lifestyles and emergence of pathogens.</title>
        <authorList>
            <person name="Haridas S."/>
            <person name="Albert R."/>
            <person name="Binder M."/>
            <person name="Bloem J."/>
            <person name="Labutti K."/>
            <person name="Salamov A."/>
            <person name="Andreopoulos B."/>
            <person name="Baker S."/>
            <person name="Barry K."/>
            <person name="Bills G."/>
            <person name="Bluhm B."/>
            <person name="Cannon C."/>
            <person name="Castanera R."/>
            <person name="Culley D."/>
            <person name="Daum C."/>
            <person name="Ezra D."/>
            <person name="Gonzalez J."/>
            <person name="Henrissat B."/>
            <person name="Kuo A."/>
            <person name="Liang C."/>
            <person name="Lipzen A."/>
            <person name="Lutzoni F."/>
            <person name="Magnuson J."/>
            <person name="Mondo S."/>
            <person name="Nolan M."/>
            <person name="Ohm R."/>
            <person name="Pangilinan J."/>
            <person name="Park H.-J."/>
            <person name="Ramirez L."/>
            <person name="Alfaro M."/>
            <person name="Sun H."/>
            <person name="Tritt A."/>
            <person name="Yoshinaga Y."/>
            <person name="Zwiers L.-H."/>
            <person name="Turgeon B."/>
            <person name="Goodwin S."/>
            <person name="Spatafora J."/>
            <person name="Crous P."/>
            <person name="Grigoriev I."/>
        </authorList>
    </citation>
    <scope>NUCLEOTIDE SEQUENCE</scope>
    <source>
        <strain evidence="1">CBS 183.55</strain>
    </source>
</reference>
<name>A0A6A5RIM9_9PLEO</name>
<evidence type="ECO:0000313" key="2">
    <source>
        <dbReference type="Proteomes" id="UP000800082"/>
    </source>
</evidence>
<sequence length="394" mass="44634">MDSKDLPPPHGTIECFGEFEGPEVLLLVGHGGDCATFHIAESYLRHLGPRWKALQGVRAHRLSRGLFRGLLSGVFGGSYGGVFRNPFTGLRGFDKNPRILNLKGDYPDAIRILLQIVTMEFTKLPEKLDFPELVRLAEVAARWDCHAMLAKFIEGWAAPYRDRIFLPGYEQWLYIAHEFGYEDEYLELSRRLAICCSIDSQDRLVTPDGSVLEQRGIFPLDTLFQIHEGRRQILHSIIKALYDLWAIVANGSSCQLADETNSYDYRSCAGVNLIEFTEYLRGKGLFPMIKTVEPIRYSPFELARYVDTELLSHTVDLDSEGSSSPRPTPPHIDCHVGFQLGPVMQNILDNARWPVEISIVDRIRSNTCEYRLDPAFDDPYADVDGTPVLPRELV</sequence>